<evidence type="ECO:0000256" key="3">
    <source>
        <dbReference type="ARBA" id="ARBA00022737"/>
    </source>
</evidence>
<feature type="region of interest" description="Disordered" evidence="7">
    <location>
        <begin position="254"/>
        <end position="280"/>
    </location>
</feature>
<keyword evidence="2 6" id="KW-0853">WD repeat</keyword>
<sequence length="476" mass="53063">MNPKEEVIEKFRNMASRQHKPEWELPSNREAYQMPAFHGDFYSVEFYPYAEPDEDPVFAIAGGKHPEEDYYTCVWTKDLESGDPLLCVAGGNANIKIIDALTGKLLRTLPGHGGEINDLVISPVNPHILASASVDATVRIWSLDPAHEQQPCAAILEGDGHKESILTLAFHSNNRYLLSGGVDHTINLWTLPEFPDSNTGTNKPTRIHYPHFSTSEIHADIVDCVNFHGDLILSKAANEHCIVLWSINNFNSTDPPPSPSMAPTTHDAQRDTRSAFTPSTSSVNMQNQFHYTRLLQFGIPDSQIIFMRFALYPGSETLNTNPILSFCNTQARVFFWDLARLGTYRDFTCSDFDFKDASNRPSFLNPFQHRNRGGGGAVARLAREKENSPTESSSSHMTGSDSAGADKGRIDWDRSIKGWMKKYDMGNPLVCVDAHKEEVVKGLGFMGRELAWSKDGSWCVVVGSAGVFALLHRWGR</sequence>
<comment type="similarity">
    <text evidence="1">Belongs to the WD repeat ESC family.</text>
</comment>
<dbReference type="SMART" id="SM00320">
    <property type="entry name" value="WD40"/>
    <property type="match status" value="3"/>
</dbReference>
<organism evidence="8 9">
    <name type="scientific">Cudoniella acicularis</name>
    <dbReference type="NCBI Taxonomy" id="354080"/>
    <lineage>
        <taxon>Eukaryota</taxon>
        <taxon>Fungi</taxon>
        <taxon>Dikarya</taxon>
        <taxon>Ascomycota</taxon>
        <taxon>Pezizomycotina</taxon>
        <taxon>Leotiomycetes</taxon>
        <taxon>Helotiales</taxon>
        <taxon>Tricladiaceae</taxon>
        <taxon>Cudoniella</taxon>
    </lineage>
</organism>
<dbReference type="Proteomes" id="UP000566819">
    <property type="component" value="Unassembled WGS sequence"/>
</dbReference>
<name>A0A8H4RWS5_9HELO</name>
<gene>
    <name evidence="8" type="ORF">G7Y89_g1497</name>
</gene>
<evidence type="ECO:0000256" key="5">
    <source>
        <dbReference type="ARBA" id="ARBA00023163"/>
    </source>
</evidence>
<reference evidence="8 9" key="1">
    <citation type="submission" date="2020-03" db="EMBL/GenBank/DDBJ databases">
        <title>Draft Genome Sequence of Cudoniella acicularis.</title>
        <authorList>
            <person name="Buettner E."/>
            <person name="Kellner H."/>
        </authorList>
    </citation>
    <scope>NUCLEOTIDE SEQUENCE [LARGE SCALE GENOMIC DNA]</scope>
    <source>
        <strain evidence="8 9">DSM 108380</strain>
    </source>
</reference>
<evidence type="ECO:0000256" key="4">
    <source>
        <dbReference type="ARBA" id="ARBA00023015"/>
    </source>
</evidence>
<dbReference type="Gene3D" id="2.130.10.10">
    <property type="entry name" value="YVTN repeat-like/Quinoprotein amine dehydrogenase"/>
    <property type="match status" value="1"/>
</dbReference>
<keyword evidence="9" id="KW-1185">Reference proteome</keyword>
<feature type="repeat" description="WD" evidence="6">
    <location>
        <begin position="109"/>
        <end position="144"/>
    </location>
</feature>
<dbReference type="PROSITE" id="PS50294">
    <property type="entry name" value="WD_REPEATS_REGION"/>
    <property type="match status" value="2"/>
</dbReference>
<evidence type="ECO:0000256" key="7">
    <source>
        <dbReference type="SAM" id="MobiDB-lite"/>
    </source>
</evidence>
<dbReference type="InterPro" id="IPR015943">
    <property type="entry name" value="WD40/YVTN_repeat-like_dom_sf"/>
</dbReference>
<keyword evidence="3" id="KW-0677">Repeat</keyword>
<dbReference type="AlphaFoldDB" id="A0A8H4RWS5"/>
<dbReference type="PROSITE" id="PS50082">
    <property type="entry name" value="WD_REPEATS_2"/>
    <property type="match status" value="2"/>
</dbReference>
<proteinExistence type="inferred from homology"/>
<dbReference type="Pfam" id="PF00400">
    <property type="entry name" value="WD40"/>
    <property type="match status" value="2"/>
</dbReference>
<dbReference type="EMBL" id="JAAMPI010000059">
    <property type="protein sequence ID" value="KAF4636576.1"/>
    <property type="molecule type" value="Genomic_DNA"/>
</dbReference>
<evidence type="ECO:0000256" key="6">
    <source>
        <dbReference type="PROSITE-ProRule" id="PRU00221"/>
    </source>
</evidence>
<dbReference type="InterPro" id="IPR051243">
    <property type="entry name" value="PcG_WD-repeat"/>
</dbReference>
<protein>
    <recommendedName>
        <fullName evidence="10">WD40 repeat-like protein</fullName>
    </recommendedName>
</protein>
<evidence type="ECO:0000313" key="8">
    <source>
        <dbReference type="EMBL" id="KAF4636576.1"/>
    </source>
</evidence>
<keyword evidence="4" id="KW-0805">Transcription regulation</keyword>
<comment type="caution">
    <text evidence="8">The sequence shown here is derived from an EMBL/GenBank/DDBJ whole genome shotgun (WGS) entry which is preliminary data.</text>
</comment>
<dbReference type="SUPFAM" id="SSF50978">
    <property type="entry name" value="WD40 repeat-like"/>
    <property type="match status" value="1"/>
</dbReference>
<dbReference type="PANTHER" id="PTHR10253">
    <property type="entry name" value="POLYCOMB PROTEIN"/>
    <property type="match status" value="1"/>
</dbReference>
<dbReference type="OrthoDB" id="7318948at2759"/>
<evidence type="ECO:0000313" key="9">
    <source>
        <dbReference type="Proteomes" id="UP000566819"/>
    </source>
</evidence>
<evidence type="ECO:0000256" key="1">
    <source>
        <dbReference type="ARBA" id="ARBA00008075"/>
    </source>
</evidence>
<accession>A0A8H4RWS5</accession>
<keyword evidence="5" id="KW-0804">Transcription</keyword>
<feature type="compositionally biased region" description="Polar residues" evidence="7">
    <location>
        <begin position="389"/>
        <end position="401"/>
    </location>
</feature>
<dbReference type="InterPro" id="IPR001680">
    <property type="entry name" value="WD40_rpt"/>
</dbReference>
<evidence type="ECO:0000256" key="2">
    <source>
        <dbReference type="ARBA" id="ARBA00022574"/>
    </source>
</evidence>
<evidence type="ECO:0008006" key="10">
    <source>
        <dbReference type="Google" id="ProtNLM"/>
    </source>
</evidence>
<dbReference type="InterPro" id="IPR036322">
    <property type="entry name" value="WD40_repeat_dom_sf"/>
</dbReference>
<feature type="region of interest" description="Disordered" evidence="7">
    <location>
        <begin position="382"/>
        <end position="408"/>
    </location>
</feature>
<feature type="repeat" description="WD" evidence="6">
    <location>
        <begin position="158"/>
        <end position="191"/>
    </location>
</feature>